<dbReference type="InterPro" id="IPR011989">
    <property type="entry name" value="ARM-like"/>
</dbReference>
<reference evidence="2" key="1">
    <citation type="submission" date="2016-10" db="EMBL/GenBank/DDBJ databases">
        <authorList>
            <person name="Varghese N."/>
        </authorList>
    </citation>
    <scope>NUCLEOTIDE SEQUENCE [LARGE SCALE GENOMIC DNA]</scope>
    <source>
        <strain evidence="2">DSM 45096 / BCRC 16803 / CGMCC 4.1857 / CIP 109030 / JCM 12277 / KCTC 19219 / NBRC 100920 / 33214</strain>
    </source>
</reference>
<keyword evidence="2" id="KW-1185">Reference proteome</keyword>
<organism evidence="1 2">
    <name type="scientific">Streptacidiphilus jiangxiensis</name>
    <dbReference type="NCBI Taxonomy" id="235985"/>
    <lineage>
        <taxon>Bacteria</taxon>
        <taxon>Bacillati</taxon>
        <taxon>Actinomycetota</taxon>
        <taxon>Actinomycetes</taxon>
        <taxon>Kitasatosporales</taxon>
        <taxon>Streptomycetaceae</taxon>
        <taxon>Streptacidiphilus</taxon>
    </lineage>
</organism>
<sequence length="298" mass="32318">MSADAELLELAVQEGLAPDLLSRLVRHDGARRQMALSRRDLSLELAEEIIALGSARTLAANSSLPPGARALLVDHPQTEVRAALAANADDDPPGILVRLSQDPEPFVRSFLAMNDRLDPAVRARLATDPDREVRSSLARHWLDAPDEVRRALLTDPDSDVRRGAVHAYEPPPDLLPELLRDPVTRAGVVRHAEPTGDLATDPDADVRRALARHPALSAHLRDLLAADPDVLVRDAVAARPDTPSALREELEPTLHSDDPVEQWLIGFSRHQCPPSEERPAPGGRTRAEAEALLTGAGL</sequence>
<proteinExistence type="predicted"/>
<name>A0A1H7NE39_STRJI</name>
<evidence type="ECO:0000313" key="2">
    <source>
        <dbReference type="Proteomes" id="UP000183015"/>
    </source>
</evidence>
<protein>
    <recommendedName>
        <fullName evidence="3">Leucine rich repeat variant</fullName>
    </recommendedName>
</protein>
<dbReference type="RefSeq" id="WP_052438943.1">
    <property type="nucleotide sequence ID" value="NZ_BBPN01000021.1"/>
</dbReference>
<dbReference type="eggNOG" id="COG5330">
    <property type="taxonomic scope" value="Bacteria"/>
</dbReference>
<dbReference type="Gene3D" id="1.25.10.10">
    <property type="entry name" value="Leucine-rich Repeat Variant"/>
    <property type="match status" value="1"/>
</dbReference>
<gene>
    <name evidence="1" type="ORF">SAMN05414137_106318</name>
</gene>
<dbReference type="SUPFAM" id="SSF48371">
    <property type="entry name" value="ARM repeat"/>
    <property type="match status" value="1"/>
</dbReference>
<dbReference type="STRING" id="235985.SAMN05414137_106318"/>
<evidence type="ECO:0000313" key="1">
    <source>
        <dbReference type="EMBL" id="SEL21255.1"/>
    </source>
</evidence>
<evidence type="ECO:0008006" key="3">
    <source>
        <dbReference type="Google" id="ProtNLM"/>
    </source>
</evidence>
<dbReference type="EMBL" id="FOAZ01000006">
    <property type="protein sequence ID" value="SEL21255.1"/>
    <property type="molecule type" value="Genomic_DNA"/>
</dbReference>
<accession>A0A1H7NE39</accession>
<dbReference type="AlphaFoldDB" id="A0A1H7NE39"/>
<dbReference type="OrthoDB" id="3288771at2"/>
<dbReference type="Proteomes" id="UP000183015">
    <property type="component" value="Unassembled WGS sequence"/>
</dbReference>
<dbReference type="InterPro" id="IPR016024">
    <property type="entry name" value="ARM-type_fold"/>
</dbReference>